<keyword evidence="3" id="KW-1185">Reference proteome</keyword>
<protein>
    <recommendedName>
        <fullName evidence="4">Lipoprotein</fullName>
    </recommendedName>
</protein>
<accession>D3SMP5</accession>
<dbReference type="AlphaFoldDB" id="D3SMP5"/>
<dbReference type="Proteomes" id="UP000002043">
    <property type="component" value="Chromosome"/>
</dbReference>
<sequence length="288" mass="33096">MRKVKLAVIQRAKMQKRAFLFLFLTICLSLFACKNDQKASSQPELSNKPSFADKDTELFRQLGICKEIRKDEYSHKTVCVLNNNCEITIDYSVKGNFSAPATNELLLSVKDSCAPHVNNFGYALLVKDGKIEKKLDNLRCTTDKFKNCFLLLRKHDGRDVVMVFSTYTGQGISIDLVQLCDSKNWKCIDLMDLSYFDGYCGDTRKEETQLRFDWNFVNKELEKKQRLNPGEAVEFKLIKEKLVIDENCEYKTSQIKTCSIKYVWDGENLNRVFDDTAECEKSTKGGGK</sequence>
<evidence type="ECO:0000256" key="1">
    <source>
        <dbReference type="SAM" id="SignalP"/>
    </source>
</evidence>
<dbReference type="STRING" id="638303.Thal_1396"/>
<proteinExistence type="predicted"/>
<evidence type="ECO:0000313" key="3">
    <source>
        <dbReference type="Proteomes" id="UP000002043"/>
    </source>
</evidence>
<dbReference type="PROSITE" id="PS51257">
    <property type="entry name" value="PROKAR_LIPOPROTEIN"/>
    <property type="match status" value="1"/>
</dbReference>
<keyword evidence="1" id="KW-0732">Signal</keyword>
<name>D3SMP5_THEAH</name>
<dbReference type="KEGG" id="tal:Thal_1396"/>
<feature type="signal peptide" evidence="1">
    <location>
        <begin position="1"/>
        <end position="32"/>
    </location>
</feature>
<evidence type="ECO:0000313" key="2">
    <source>
        <dbReference type="EMBL" id="ADC90025.1"/>
    </source>
</evidence>
<dbReference type="RefSeq" id="WP_012992431.1">
    <property type="nucleotide sequence ID" value="NC_013894.1"/>
</dbReference>
<dbReference type="EMBL" id="CP001931">
    <property type="protein sequence ID" value="ADC90025.1"/>
    <property type="molecule type" value="Genomic_DNA"/>
</dbReference>
<dbReference type="OrthoDB" id="63153at2"/>
<dbReference type="HOGENOM" id="CLU_966227_0_0_0"/>
<gene>
    <name evidence="2" type="ordered locus">Thal_1396</name>
</gene>
<reference evidence="3" key="1">
    <citation type="journal article" date="2010" name="Stand. Genomic Sci.">
        <title>Complete genome sequence of Thermocrinis albus type strain (HI 11/12T).</title>
        <authorList>
            <person name="Wirth R."/>
            <person name="Sikorski J."/>
            <person name="Brambilla E."/>
            <person name="Misra M."/>
            <person name="Lapidus A."/>
            <person name="Copeland A."/>
            <person name="Nolan M."/>
            <person name="Lucas S."/>
            <person name="Chen F."/>
            <person name="Tice H."/>
            <person name="Cheng J.F."/>
            <person name="Han C."/>
            <person name="Detter J.C."/>
            <person name="Tapia R."/>
            <person name="Bruce D."/>
            <person name="Goodwin L."/>
            <person name="Pitluck S."/>
            <person name="Pati A."/>
            <person name="Anderson I."/>
            <person name="Ivanova N."/>
            <person name="Mavromatis K."/>
            <person name="Mikhailova N."/>
            <person name="Chen A."/>
            <person name="Palaniappan K."/>
            <person name="Bilek Y."/>
            <person name="Hader T."/>
            <person name="Land M."/>
            <person name="Hauser L."/>
            <person name="Chang Y.J."/>
            <person name="Jeffries C.D."/>
            <person name="Tindall B.J."/>
            <person name="Rohde M."/>
            <person name="Goker M."/>
            <person name="Bristow J."/>
            <person name="Eisen J.A."/>
            <person name="Markowitz V."/>
            <person name="Hugenholtz P."/>
            <person name="Kyrpides N.C."/>
            <person name="Klenk H.P."/>
        </authorList>
    </citation>
    <scope>NUCLEOTIDE SEQUENCE [LARGE SCALE GENOMIC DNA]</scope>
    <source>
        <strain evidence="3">DSM 14484 / JCM 11386 / HI 11/12</strain>
    </source>
</reference>
<evidence type="ECO:0008006" key="4">
    <source>
        <dbReference type="Google" id="ProtNLM"/>
    </source>
</evidence>
<feature type="chain" id="PRO_5003050184" description="Lipoprotein" evidence="1">
    <location>
        <begin position="33"/>
        <end position="288"/>
    </location>
</feature>
<organism evidence="2 3">
    <name type="scientific">Thermocrinis albus (strain DSM 14484 / JCM 11386 / HI 11/12)</name>
    <dbReference type="NCBI Taxonomy" id="638303"/>
    <lineage>
        <taxon>Bacteria</taxon>
        <taxon>Pseudomonadati</taxon>
        <taxon>Aquificota</taxon>
        <taxon>Aquificia</taxon>
        <taxon>Aquificales</taxon>
        <taxon>Aquificaceae</taxon>
        <taxon>Thermocrinis</taxon>
    </lineage>
</organism>